<accession>A0ABT7APV7</accession>
<name>A0ABT7APV7_9CYAN</name>
<dbReference type="EMBL" id="JAQOSP010000039">
    <property type="protein sequence ID" value="MDJ1168933.1"/>
    <property type="molecule type" value="Genomic_DNA"/>
</dbReference>
<protein>
    <submittedName>
        <fullName evidence="1">Uncharacterized protein</fullName>
    </submittedName>
</protein>
<organism evidence="1 2">
    <name type="scientific">Roseofilum acuticapitatum BLCC-M154</name>
    <dbReference type="NCBI Taxonomy" id="3022444"/>
    <lineage>
        <taxon>Bacteria</taxon>
        <taxon>Bacillati</taxon>
        <taxon>Cyanobacteriota</taxon>
        <taxon>Cyanophyceae</taxon>
        <taxon>Desertifilales</taxon>
        <taxon>Desertifilaceae</taxon>
        <taxon>Roseofilum</taxon>
        <taxon>Roseofilum acuticapitatum</taxon>
    </lineage>
</organism>
<evidence type="ECO:0000313" key="1">
    <source>
        <dbReference type="EMBL" id="MDJ1168933.1"/>
    </source>
</evidence>
<evidence type="ECO:0000313" key="2">
    <source>
        <dbReference type="Proteomes" id="UP001235303"/>
    </source>
</evidence>
<dbReference type="Proteomes" id="UP001235303">
    <property type="component" value="Unassembled WGS sequence"/>
</dbReference>
<gene>
    <name evidence="1" type="ORF">PMG71_05795</name>
</gene>
<proteinExistence type="predicted"/>
<reference evidence="1 2" key="1">
    <citation type="submission" date="2023-01" db="EMBL/GenBank/DDBJ databases">
        <title>Novel diversity within Roseofilum (Cyanobacteria; Desertifilaceae) from marine benthic mats with descriptions of four novel species.</title>
        <authorList>
            <person name="Wang Y."/>
            <person name="Berthold D.E."/>
            <person name="Hu J."/>
            <person name="Lefler F.W."/>
            <person name="Laughinghouse H.D. IV."/>
        </authorList>
    </citation>
    <scope>NUCLEOTIDE SEQUENCE [LARGE SCALE GENOMIC DNA]</scope>
    <source>
        <strain evidence="1 2">BLCC-M154</strain>
    </source>
</reference>
<comment type="caution">
    <text evidence="1">The sequence shown here is derived from an EMBL/GenBank/DDBJ whole genome shotgun (WGS) entry which is preliminary data.</text>
</comment>
<sequence length="61" mass="7549">MTDHCRERIQHYRELAIEALKKLELPEEVEVFREACRELDRLQTYMDLRSEDYPIQLKPYH</sequence>
<keyword evidence="2" id="KW-1185">Reference proteome</keyword>
<dbReference type="RefSeq" id="WP_283752697.1">
    <property type="nucleotide sequence ID" value="NZ_JAQOSP010000039.1"/>
</dbReference>